<accession>E4X8R7</accession>
<dbReference type="GO" id="GO:0006508">
    <property type="term" value="P:proteolysis"/>
    <property type="evidence" value="ECO:0007669"/>
    <property type="project" value="InterPro"/>
</dbReference>
<organism evidence="4">
    <name type="scientific">Oikopleura dioica</name>
    <name type="common">Tunicate</name>
    <dbReference type="NCBI Taxonomy" id="34765"/>
    <lineage>
        <taxon>Eukaryota</taxon>
        <taxon>Metazoa</taxon>
        <taxon>Chordata</taxon>
        <taxon>Tunicata</taxon>
        <taxon>Appendicularia</taxon>
        <taxon>Copelata</taxon>
        <taxon>Oikopleuridae</taxon>
        <taxon>Oikopleura</taxon>
    </lineage>
</organism>
<comment type="similarity">
    <text evidence="2">Belongs to the peptidase S1 family. CLIP subfamily.</text>
</comment>
<dbReference type="InterPro" id="IPR009003">
    <property type="entry name" value="Peptidase_S1_PA"/>
</dbReference>
<evidence type="ECO:0000313" key="4">
    <source>
        <dbReference type="EMBL" id="CBY08278.1"/>
    </source>
</evidence>
<evidence type="ECO:0000256" key="1">
    <source>
        <dbReference type="ARBA" id="ARBA00023157"/>
    </source>
</evidence>
<dbReference type="Pfam" id="PF00089">
    <property type="entry name" value="Trypsin"/>
    <property type="match status" value="1"/>
</dbReference>
<dbReference type="PROSITE" id="PS00135">
    <property type="entry name" value="TRYPSIN_SER"/>
    <property type="match status" value="1"/>
</dbReference>
<evidence type="ECO:0000256" key="2">
    <source>
        <dbReference type="ARBA" id="ARBA00024195"/>
    </source>
</evidence>
<dbReference type="InterPro" id="IPR033116">
    <property type="entry name" value="TRYPSIN_SER"/>
</dbReference>
<dbReference type="InParanoid" id="E4X8R7"/>
<dbReference type="EMBL" id="FN653029">
    <property type="protein sequence ID" value="CBY08278.1"/>
    <property type="molecule type" value="Genomic_DNA"/>
</dbReference>
<dbReference type="Proteomes" id="UP000001307">
    <property type="component" value="Unassembled WGS sequence"/>
</dbReference>
<feature type="domain" description="Peptidase S1" evidence="3">
    <location>
        <begin position="1"/>
        <end position="100"/>
    </location>
</feature>
<dbReference type="OrthoDB" id="10059102at2759"/>
<evidence type="ECO:0000313" key="6">
    <source>
        <dbReference type="Proteomes" id="UP000001307"/>
    </source>
</evidence>
<dbReference type="InterPro" id="IPR043504">
    <property type="entry name" value="Peptidase_S1_PA_chymotrypsin"/>
</dbReference>
<dbReference type="Proteomes" id="UP000011014">
    <property type="component" value="Unassembled WGS sequence"/>
</dbReference>
<dbReference type="PROSITE" id="PS50240">
    <property type="entry name" value="TRYPSIN_DOM"/>
    <property type="match status" value="1"/>
</dbReference>
<sequence>MMKAIVPLWQVNSCNKKYKKKLNNIHICAGGLGTDTCQGDSGGAMSCQIPRDNPVYEQCQGYFVRGLTSFGLGCNQIGTPGVYVDLSNKGIENWIKDIQRFLARKGAENLKPGTKYGIFEKNRDSYFLH</sequence>
<dbReference type="Gene3D" id="2.40.10.10">
    <property type="entry name" value="Trypsin-like serine proteases"/>
    <property type="match status" value="1"/>
</dbReference>
<name>E4X8R7_OIKDI</name>
<dbReference type="InterPro" id="IPR001254">
    <property type="entry name" value="Trypsin_dom"/>
</dbReference>
<keyword evidence="6" id="KW-1185">Reference proteome</keyword>
<reference evidence="4" key="1">
    <citation type="journal article" date="2010" name="Science">
        <title>Plasticity of animal genome architecture unmasked by rapid evolution of a pelagic tunicate.</title>
        <authorList>
            <person name="Denoeud F."/>
            <person name="Henriet S."/>
            <person name="Mungpakdee S."/>
            <person name="Aury J.M."/>
            <person name="Da Silva C."/>
            <person name="Brinkmann H."/>
            <person name="Mikhaleva J."/>
            <person name="Olsen L.C."/>
            <person name="Jubin C."/>
            <person name="Canestro C."/>
            <person name="Bouquet J.M."/>
            <person name="Danks G."/>
            <person name="Poulain J."/>
            <person name="Campsteijn C."/>
            <person name="Adamski M."/>
            <person name="Cross I."/>
            <person name="Yadetie F."/>
            <person name="Muffato M."/>
            <person name="Louis A."/>
            <person name="Butcher S."/>
            <person name="Tsagkogeorga G."/>
            <person name="Konrad A."/>
            <person name="Singh S."/>
            <person name="Jensen M.F."/>
            <person name="Cong E.H."/>
            <person name="Eikeseth-Otteraa H."/>
            <person name="Noel B."/>
            <person name="Anthouard V."/>
            <person name="Porcel B.M."/>
            <person name="Kachouri-Lafond R."/>
            <person name="Nishino A."/>
            <person name="Ugolini M."/>
            <person name="Chourrout P."/>
            <person name="Nishida H."/>
            <person name="Aasland R."/>
            <person name="Huzurbazar S."/>
            <person name="Westhof E."/>
            <person name="Delsuc F."/>
            <person name="Lehrach H."/>
            <person name="Reinhardt R."/>
            <person name="Weissenbach J."/>
            <person name="Roy S.W."/>
            <person name="Artiguenave F."/>
            <person name="Postlethwait J.H."/>
            <person name="Manak J.R."/>
            <person name="Thompson E.M."/>
            <person name="Jaillon O."/>
            <person name="Du Pasquier L."/>
            <person name="Boudinot P."/>
            <person name="Liberles D.A."/>
            <person name="Volff J.N."/>
            <person name="Philippe H."/>
            <person name="Lenhard B."/>
            <person name="Roest Crollius H."/>
            <person name="Wincker P."/>
            <person name="Chourrout D."/>
        </authorList>
    </citation>
    <scope>NUCLEOTIDE SEQUENCE [LARGE SCALE GENOMIC DNA]</scope>
</reference>
<evidence type="ECO:0000313" key="5">
    <source>
        <dbReference type="EMBL" id="CBY36103.1"/>
    </source>
</evidence>
<dbReference type="InterPro" id="IPR051487">
    <property type="entry name" value="Ser/Thr_Proteases_Immune/Dev"/>
</dbReference>
<dbReference type="PANTHER" id="PTHR24256">
    <property type="entry name" value="TRYPTASE-RELATED"/>
    <property type="match status" value="1"/>
</dbReference>
<dbReference type="SUPFAM" id="SSF50494">
    <property type="entry name" value="Trypsin-like serine proteases"/>
    <property type="match status" value="1"/>
</dbReference>
<keyword evidence="1" id="KW-1015">Disulfide bond</keyword>
<protein>
    <recommendedName>
        <fullName evidence="3">Peptidase S1 domain-containing protein</fullName>
    </recommendedName>
</protein>
<dbReference type="EMBL" id="FN654723">
    <property type="protein sequence ID" value="CBY36103.1"/>
    <property type="molecule type" value="Genomic_DNA"/>
</dbReference>
<dbReference type="GO" id="GO:0004252">
    <property type="term" value="F:serine-type endopeptidase activity"/>
    <property type="evidence" value="ECO:0007669"/>
    <property type="project" value="InterPro"/>
</dbReference>
<dbReference type="AlphaFoldDB" id="E4X8R7"/>
<evidence type="ECO:0000259" key="3">
    <source>
        <dbReference type="PROSITE" id="PS50240"/>
    </source>
</evidence>
<proteinExistence type="inferred from homology"/>
<gene>
    <name evidence="4" type="ORF">GSOID_T00004294001</name>
    <name evidence="5" type="ORF">GSOID_T00028586001</name>
</gene>